<reference evidence="1" key="1">
    <citation type="submission" date="2022-07" db="EMBL/GenBank/DDBJ databases">
        <title>Genome Sequence of Leucocoprinus birnbaumii.</title>
        <authorList>
            <person name="Buettner E."/>
        </authorList>
    </citation>
    <scope>NUCLEOTIDE SEQUENCE</scope>
    <source>
        <strain evidence="1">VT141</strain>
    </source>
</reference>
<keyword evidence="2" id="KW-1185">Reference proteome</keyword>
<name>A0AAD5YPH4_9AGAR</name>
<organism evidence="1 2">
    <name type="scientific">Leucocoprinus birnbaumii</name>
    <dbReference type="NCBI Taxonomy" id="56174"/>
    <lineage>
        <taxon>Eukaryota</taxon>
        <taxon>Fungi</taxon>
        <taxon>Dikarya</taxon>
        <taxon>Basidiomycota</taxon>
        <taxon>Agaricomycotina</taxon>
        <taxon>Agaricomycetes</taxon>
        <taxon>Agaricomycetidae</taxon>
        <taxon>Agaricales</taxon>
        <taxon>Agaricineae</taxon>
        <taxon>Agaricaceae</taxon>
        <taxon>Leucocoprinus</taxon>
    </lineage>
</organism>
<evidence type="ECO:0000313" key="2">
    <source>
        <dbReference type="Proteomes" id="UP001213000"/>
    </source>
</evidence>
<comment type="caution">
    <text evidence="1">The sequence shown here is derived from an EMBL/GenBank/DDBJ whole genome shotgun (WGS) entry which is preliminary data.</text>
</comment>
<dbReference type="EMBL" id="JANIEX010000488">
    <property type="protein sequence ID" value="KAJ3566427.1"/>
    <property type="molecule type" value="Genomic_DNA"/>
</dbReference>
<protein>
    <submittedName>
        <fullName evidence="1">Uncharacterized protein</fullName>
    </submittedName>
</protein>
<dbReference type="AlphaFoldDB" id="A0AAD5YPH4"/>
<gene>
    <name evidence="1" type="ORF">NP233_g7007</name>
</gene>
<dbReference type="Proteomes" id="UP001213000">
    <property type="component" value="Unassembled WGS sequence"/>
</dbReference>
<sequence>MELCSSSPVPLSSSPCIGTPRISDTISPQQVTPATSPILLWSPLKKVDDQKPLPGPTIRGDSEIAQEPYVRLAPVPGRRRGSLSSNQRFVKRRPIPVPPHRRSQSLCILGGWRLSRKQLSRGSSQRLTFEPAPRDLKYEDGAELTGTSSELQESYIFEGCAGSLAEDESQVPTAPATPCLTSEFGDEYDLSAIPVLFPPLYPVHLFPRTGETMAKIRIGKYKEREGRTNDNDRVRMRRQGSDLLPVLANSNDWELLLGLGKTTREGHLSWLLHFLPKIEPGRKPSSFSSDSSISSLSSDYHYSRFNVSGKNLINQLTTSPETRFHAAWMFLRYHYLIGLNRMHEISAEELPLYNSSGIWDVTLASLAISVKFHRDFLFPLVPIDAVDFIDISPHDISYEDFEYAHRSMLGVFSYELGITPQPILDQLWIALSSLHEILEFDGGWNQVKKETWKFLFISLYEPDVIKFSVSVLTTTALCKALVSVIAQRYYYTSDWNSFSNFGHSTREGKRGFGIAKDFEDQAIEDAEGVILDILAVVGVSEVEAEGCRRWFDTRIRCD</sequence>
<proteinExistence type="predicted"/>
<evidence type="ECO:0000313" key="1">
    <source>
        <dbReference type="EMBL" id="KAJ3566427.1"/>
    </source>
</evidence>
<accession>A0AAD5YPH4</accession>